<keyword evidence="2" id="KW-0472">Membrane</keyword>
<keyword evidence="4" id="KW-1185">Reference proteome</keyword>
<keyword evidence="2" id="KW-0812">Transmembrane</keyword>
<comment type="caution">
    <text evidence="3">The sequence shown here is derived from an EMBL/GenBank/DDBJ whole genome shotgun (WGS) entry which is preliminary data.</text>
</comment>
<dbReference type="InterPro" id="IPR014917">
    <property type="entry name" value="DUF1800"/>
</dbReference>
<feature type="region of interest" description="Disordered" evidence="1">
    <location>
        <begin position="46"/>
        <end position="104"/>
    </location>
</feature>
<feature type="region of interest" description="Disordered" evidence="1">
    <location>
        <begin position="1614"/>
        <end position="1634"/>
    </location>
</feature>
<feature type="transmembrane region" description="Helical" evidence="2">
    <location>
        <begin position="21"/>
        <end position="41"/>
    </location>
</feature>
<dbReference type="PANTHER" id="PTHR43737">
    <property type="entry name" value="BLL7424 PROTEIN"/>
    <property type="match status" value="1"/>
</dbReference>
<dbReference type="InterPro" id="IPR010869">
    <property type="entry name" value="DUF1501"/>
</dbReference>
<proteinExistence type="predicted"/>
<evidence type="ECO:0000313" key="4">
    <source>
        <dbReference type="Proteomes" id="UP001165060"/>
    </source>
</evidence>
<dbReference type="Pfam" id="PF08811">
    <property type="entry name" value="DUF1800"/>
    <property type="match status" value="2"/>
</dbReference>
<dbReference type="EMBL" id="BRYB01001866">
    <property type="protein sequence ID" value="GMI35265.1"/>
    <property type="molecule type" value="Genomic_DNA"/>
</dbReference>
<evidence type="ECO:0000313" key="3">
    <source>
        <dbReference type="EMBL" id="GMI35265.1"/>
    </source>
</evidence>
<accession>A0ABQ6MYA2</accession>
<dbReference type="Pfam" id="PF07394">
    <property type="entry name" value="DUF1501"/>
    <property type="match status" value="1"/>
</dbReference>
<evidence type="ECO:0000256" key="1">
    <source>
        <dbReference type="SAM" id="MobiDB-lite"/>
    </source>
</evidence>
<evidence type="ECO:0008006" key="5">
    <source>
        <dbReference type="Google" id="ProtNLM"/>
    </source>
</evidence>
<reference evidence="3 4" key="1">
    <citation type="journal article" date="2023" name="Commun. Biol.">
        <title>Genome analysis of Parmales, the sister group of diatoms, reveals the evolutionary specialization of diatoms from phago-mixotrophs to photoautotrophs.</title>
        <authorList>
            <person name="Ban H."/>
            <person name="Sato S."/>
            <person name="Yoshikawa S."/>
            <person name="Yamada K."/>
            <person name="Nakamura Y."/>
            <person name="Ichinomiya M."/>
            <person name="Sato N."/>
            <person name="Blanc-Mathieu R."/>
            <person name="Endo H."/>
            <person name="Kuwata A."/>
            <person name="Ogata H."/>
        </authorList>
    </citation>
    <scope>NUCLEOTIDE SEQUENCE [LARGE SCALE GENOMIC DNA]</scope>
</reference>
<feature type="compositionally biased region" description="Acidic residues" evidence="1">
    <location>
        <begin position="1624"/>
        <end position="1634"/>
    </location>
</feature>
<dbReference type="PANTHER" id="PTHR43737:SF1">
    <property type="entry name" value="DUF1501 DOMAIN-CONTAINING PROTEIN"/>
    <property type="match status" value="1"/>
</dbReference>
<feature type="compositionally biased region" description="Pro residues" evidence="1">
    <location>
        <begin position="57"/>
        <end position="95"/>
    </location>
</feature>
<organism evidence="3 4">
    <name type="scientific">Tetraparma gracilis</name>
    <dbReference type="NCBI Taxonomy" id="2962635"/>
    <lineage>
        <taxon>Eukaryota</taxon>
        <taxon>Sar</taxon>
        <taxon>Stramenopiles</taxon>
        <taxon>Ochrophyta</taxon>
        <taxon>Bolidophyceae</taxon>
        <taxon>Parmales</taxon>
        <taxon>Triparmaceae</taxon>
        <taxon>Tetraparma</taxon>
    </lineage>
</organism>
<protein>
    <recommendedName>
        <fullName evidence="5">DUF1501 domain-containing protein</fullName>
    </recommendedName>
</protein>
<keyword evidence="2" id="KW-1133">Transmembrane helix</keyword>
<evidence type="ECO:0000256" key="2">
    <source>
        <dbReference type="SAM" id="Phobius"/>
    </source>
</evidence>
<sequence>MQKFEVEATSSPPKRSRCAKLMFLTLFVGGAVAAAFVVMGGSTEPGGASDATIVTPSPSPTSSPTSSPTPAPTHTPTTPTTPAPTIPTTPPPTPSAPLSTPLGTSAFLPAAPSHRLLSTSSLGELFTLSCSLPGEPPRPAGRSYDGHAWESVHPLLLPFECSSSFCDATLPSASYSCTLTASAPPAPSSAGAASRFLQSASFGPTATSIASFSSPAEYVADQLSLPPTYHRPRYRERINAEVYGPSESGSLSSPCVAGARFHSGIFNEVDHDLASTFTVESGVDALVLTVTSAAGVKATEITDFVDCATSGPQPYQVCQIITTGSDANGAVRYGENCDCYKVNFPLTFTSTSPPEGLVLFEDADLSPLSPAVAGVSILASAPAGDCVAPSPDTPVYVRSTDGSYHLFSPRLVLDANPASSPPTSAPSPNRACQSAPKTFLNADTCVLAPDCSPAAYSDATFVLTEEMILKWETLSGIPMRFIDGLTNTGDENTMAYSTAAVCESKHSTRWLISDGACPSPTSIDASTQGLLDDLFASSLTNPSDLVVDVPIQNSEDRCTAAGLDGAAVTSGGRCYTHVHHDLYDVYDFSTWGAAHPGNVDARAAAPPRSNPIKAQLLSTFAGGGVDAAFHYPGWHIMNNWKTTRLQDFMHHRIGRLGDTLNFADLPRFAQTPEMAEEFGASLTGGRAEELFENCGSPGEVASDPYLGNRCTINGANKDDARDQQTDQFTSQQQNNKKSMWATIAFGAEDQLRHRVAWALAQIFVITEKQVNFIRDAEMYSVYYDIFVRNAFGNYRDVLKEVSYSPMMAIMLTYMNSKSLAFQLSEGSELFPDENYAREIMQLFTIGLFKLNLDGTHKKDVDGNSLPTYTNDGIMNFARLWTGFTYNSIRGGTEAFSGDNSNNLIDPLAINHFWRDRFPKSGLTSTYIGDGYPLCADLPERAWLRTGTTWRYMGSSVIPDLSHLGVQDTDADDVYAFQLPSTSNLRGVLEAAKAAGKGDVTLDANLECVGAECGIDTLKVINLDGAYYEYVRVPCVEQAFFADGHPVTNEWLTHGYCASGSLPLATAGCCSTNGLRSEINCDEFSFIGEKTTWATVEARCEAAGSAVCAVGPRSHNLEACWSRDKGWVKEANKFWMTEPCAVQAQVHTDSGYISIVHELPEYHDGKPSSGKRDEVKVDSLQKFKVDWADTSAVTDLASDPAASCESLGGSKLLCDVTITDSQAFLEVPSKNEIAATLKIGAAQPSMFDSGAYSRSTALSTDEVGVYVDSSNGLSIATIFEVELYAGYTQFFMNKKSVVEIGGASFSNPPSFMSLVEPTRRDAEYETEAVLDEYMRNPNTPPFVADFFIKRFTTSNPSPRYVEAVATAFVTGSYEGLGSNKYGDLEATIAAVLLDREATSSTLEADTAHGKMREPLLKFMHVLRALEYSPKDGNEVELDSNSLDTNVGMSYLRAASVFNFYQSEYSGGAAALVGLVAPESQVLSTPTIIGWLNGMLSLVTFGLSSCDSGFGMNGKIPTTCWKIREEKAGFENEEEFAAGMLEWSPTDSASDESIVDELNLLLTGDRLSESHKQLIAEQMLERRNAEGGGEEEALKAAILLIASAPEFQVERNLGEEAEEERVINDGGEEEEEEEFDDDDYKAMVLIFLDGAADSFNVLIPHSDCSNNDLQAQYQTLRTDVALSKNSLLTITAPAEAGQPCDTFGINPALPLMQELYEDGDAAFIANVGVLVEPMTLDEWHAESKQRPPNLFAHNSQQVATQTVHAQETTAPGVLGKIKDALVTQGLSTQSYSINGNQRILVGQAGVTTGPAILNKNNGVTPLDPYDSVEWLKEPVLKLAGEKMNKGVMQEIWADAMAQGIVTSDILIEKLESDGSLEQEFAATTGSDASAIALQLEQAASVIAARSVIKHKRDVFALNLGGFDTHSDATATLATLMGQLNDGLESFSEEMKLQGVWDKVVIGVVSEFGRTLVSNGAGTDHAWGGHAMLLGGGLNGGTVFGNYPETLEPGVDGLDVGNGRFIPTTPWEGMWKPIAEWLGVEEGMMDTVLPNLGNFQEEHFIDNMFE</sequence>
<gene>
    <name evidence="3" type="ORF">TeGR_g13176</name>
</gene>
<name>A0ABQ6MYA2_9STRA</name>
<dbReference type="Proteomes" id="UP001165060">
    <property type="component" value="Unassembled WGS sequence"/>
</dbReference>